<dbReference type="PRINTS" id="PR00719">
    <property type="entry name" value="LMWPTPASE"/>
</dbReference>
<evidence type="ECO:0000256" key="4">
    <source>
        <dbReference type="ARBA" id="ARBA00022912"/>
    </source>
</evidence>
<dbReference type="SMART" id="SM00226">
    <property type="entry name" value="LMWPc"/>
    <property type="match status" value="1"/>
</dbReference>
<keyword evidence="9" id="KW-1185">Reference proteome</keyword>
<reference evidence="8 9" key="1">
    <citation type="submission" date="2019-06" db="EMBL/GenBank/DDBJ databases">
        <title>Draft genome sequence of Miniimonas arenae KCTC 19750T isolated from sea sand.</title>
        <authorList>
            <person name="Park S.-J."/>
        </authorList>
    </citation>
    <scope>NUCLEOTIDE SEQUENCE [LARGE SCALE GENOMIC DNA]</scope>
    <source>
        <strain evidence="8 9">KCTC 19750</strain>
    </source>
</reference>
<dbReference type="EMBL" id="VENP01000030">
    <property type="protein sequence ID" value="TNU73889.1"/>
    <property type="molecule type" value="Genomic_DNA"/>
</dbReference>
<evidence type="ECO:0000256" key="5">
    <source>
        <dbReference type="PIRSR" id="PIRSR617867-1"/>
    </source>
</evidence>
<keyword evidence="4" id="KW-0904">Protein phosphatase</keyword>
<dbReference type="RefSeq" id="WP_139987024.1">
    <property type="nucleotide sequence ID" value="NZ_VENP01000030.1"/>
</dbReference>
<keyword evidence="3" id="KW-0378">Hydrolase</keyword>
<organism evidence="8 9">
    <name type="scientific">Miniimonas arenae</name>
    <dbReference type="NCBI Taxonomy" id="676201"/>
    <lineage>
        <taxon>Bacteria</taxon>
        <taxon>Bacillati</taxon>
        <taxon>Actinomycetota</taxon>
        <taxon>Actinomycetes</taxon>
        <taxon>Micrococcales</taxon>
        <taxon>Beutenbergiaceae</taxon>
        <taxon>Miniimonas</taxon>
    </lineage>
</organism>
<gene>
    <name evidence="8" type="ORF">FH969_08920</name>
</gene>
<dbReference type="EC" id="3.1.3.48" evidence="2"/>
<proteinExistence type="inferred from homology"/>
<feature type="active site" description="Proton donor" evidence="5">
    <location>
        <position position="127"/>
    </location>
</feature>
<protein>
    <recommendedName>
        <fullName evidence="2">protein-tyrosine-phosphatase</fullName>
        <ecNumber evidence="2">3.1.3.48</ecNumber>
    </recommendedName>
</protein>
<dbReference type="SUPFAM" id="SSF52788">
    <property type="entry name" value="Phosphotyrosine protein phosphatases I"/>
    <property type="match status" value="1"/>
</dbReference>
<dbReference type="CDD" id="cd16343">
    <property type="entry name" value="LMWPTP"/>
    <property type="match status" value="1"/>
</dbReference>
<feature type="active site" description="Nucleophile" evidence="5">
    <location>
        <position position="4"/>
    </location>
</feature>
<dbReference type="InterPro" id="IPR036196">
    <property type="entry name" value="Ptyr_pPase_sf"/>
</dbReference>
<evidence type="ECO:0000256" key="1">
    <source>
        <dbReference type="ARBA" id="ARBA00011063"/>
    </source>
</evidence>
<evidence type="ECO:0000313" key="9">
    <source>
        <dbReference type="Proteomes" id="UP000313849"/>
    </source>
</evidence>
<comment type="similarity">
    <text evidence="1">Belongs to the low molecular weight phosphotyrosine protein phosphatase family.</text>
</comment>
<sequence length="159" mass="17038">MTVCTGNICRSPMAEVVLRDALERAGLADVVSVRSTAVTSEEIGNPIDRRAQRVLADAGYAVPRRRAVRVQRSDVEATDLALAMTAQHARALRALGFPAAKVALFRAFEDGVPGGDPSDQDAPDTPDPWYGGPEDFQECLATIEACAPGIVDYVRERVA</sequence>
<dbReference type="OrthoDB" id="9784339at2"/>
<accession>A0A5C5BCF1</accession>
<evidence type="ECO:0000256" key="2">
    <source>
        <dbReference type="ARBA" id="ARBA00013064"/>
    </source>
</evidence>
<evidence type="ECO:0000259" key="7">
    <source>
        <dbReference type="SMART" id="SM00226"/>
    </source>
</evidence>
<dbReference type="Pfam" id="PF01451">
    <property type="entry name" value="LMWPc"/>
    <property type="match status" value="1"/>
</dbReference>
<dbReference type="GO" id="GO:0004725">
    <property type="term" value="F:protein tyrosine phosphatase activity"/>
    <property type="evidence" value="ECO:0007669"/>
    <property type="project" value="UniProtKB-EC"/>
</dbReference>
<comment type="caution">
    <text evidence="8">The sequence shown here is derived from an EMBL/GenBank/DDBJ whole genome shotgun (WGS) entry which is preliminary data.</text>
</comment>
<feature type="domain" description="Phosphotyrosine protein phosphatase I" evidence="7">
    <location>
        <begin position="1"/>
        <end position="153"/>
    </location>
</feature>
<feature type="active site" evidence="5">
    <location>
        <position position="10"/>
    </location>
</feature>
<name>A0A5C5BCF1_9MICO</name>
<dbReference type="Gene3D" id="3.40.50.2300">
    <property type="match status" value="1"/>
</dbReference>
<dbReference type="PANTHER" id="PTHR11717">
    <property type="entry name" value="LOW MOLECULAR WEIGHT PROTEIN TYROSINE PHOSPHATASE"/>
    <property type="match status" value="1"/>
</dbReference>
<evidence type="ECO:0000256" key="3">
    <source>
        <dbReference type="ARBA" id="ARBA00022801"/>
    </source>
</evidence>
<dbReference type="AlphaFoldDB" id="A0A5C5BCF1"/>
<dbReference type="InterPro" id="IPR023485">
    <property type="entry name" value="Ptyr_pPase"/>
</dbReference>
<dbReference type="InterPro" id="IPR017867">
    <property type="entry name" value="Tyr_phospatase_low_mol_wt"/>
</dbReference>
<dbReference type="Proteomes" id="UP000313849">
    <property type="component" value="Unassembled WGS sequence"/>
</dbReference>
<dbReference type="PANTHER" id="PTHR11717:SF7">
    <property type="entry name" value="LOW MOLECULAR WEIGHT PHOSPHOTYROSINE PROTEIN PHOSPHATASE"/>
    <property type="match status" value="1"/>
</dbReference>
<dbReference type="InterPro" id="IPR050438">
    <property type="entry name" value="LMW_PTPase"/>
</dbReference>
<evidence type="ECO:0000256" key="6">
    <source>
        <dbReference type="SAM" id="MobiDB-lite"/>
    </source>
</evidence>
<feature type="region of interest" description="Disordered" evidence="6">
    <location>
        <begin position="112"/>
        <end position="133"/>
    </location>
</feature>
<evidence type="ECO:0000313" key="8">
    <source>
        <dbReference type="EMBL" id="TNU73889.1"/>
    </source>
</evidence>